<accession>A0A494TC53</accession>
<keyword evidence="3" id="KW-1185">Reference proteome</keyword>
<evidence type="ECO:0000313" key="3">
    <source>
        <dbReference type="Proteomes" id="UP000276254"/>
    </source>
</evidence>
<evidence type="ECO:0000313" key="2">
    <source>
        <dbReference type="EMBL" id="AYJ87007.1"/>
    </source>
</evidence>
<dbReference type="KEGG" id="spha:D3Y57_14985"/>
<dbReference type="RefSeq" id="WP_121153866.1">
    <property type="nucleotide sequence ID" value="NZ_CP032829.1"/>
</dbReference>
<reference evidence="2 3" key="1">
    <citation type="submission" date="2018-09" db="EMBL/GenBank/DDBJ databases">
        <title>Sphingomonas peninsula sp. nov., isolated from fildes peninsula, Antarctic soil.</title>
        <authorList>
            <person name="Yingchao G."/>
        </authorList>
    </citation>
    <scope>NUCLEOTIDE SEQUENCE [LARGE SCALE GENOMIC DNA]</scope>
    <source>
        <strain evidence="2 3">YZ-8</strain>
    </source>
</reference>
<dbReference type="EMBL" id="CP032829">
    <property type="protein sequence ID" value="AYJ87007.1"/>
    <property type="molecule type" value="Genomic_DNA"/>
</dbReference>
<protein>
    <recommendedName>
        <fullName evidence="4">Porin</fullName>
    </recommendedName>
</protein>
<gene>
    <name evidence="2" type="ORF">D3Y57_14985</name>
</gene>
<dbReference type="OrthoDB" id="128078at2"/>
<sequence length="528" mass="56670">MVAVPAIAKPTHSRPSSTSQAAELKALREQIQILTARLDAQEAATLQTQSATRDVQAQTAAVTAQAAEMHAVSVTPSVTEAQVSSQIASAISKEHANDKFYFKGITITPGGFLELAGIYRQHFMGNDISTGFNTIPFPSSHQGYTNEGRLSARQSRLSFLAQGQVNKQVTLGMYGEFDFQGAAQTANSNESNSYNPRIRQLYGTIDWDRGNSGIHLLAGQNWSLVTMNTKGITPRNELTPPQIDAQYVPGFAWTRTPQIRVAADFLDHKLWLAVSAENPATTSNGTVPAFITNTSPSGSGFDSANTLSLNHVPDMVGKVAYEANLGGHGLHIEAFGVYRNFSAHVNGANNINKSGGGFGGGIVFQAIPKVLDLQASVMTGRGIGRYGSSQLPDVTFGADGTIHPIRETMILVGATLHATKRIDLYGFAGEERDQRESLGNVGATLYGYGNPLLNNSGCLIEGGTCSGVSKDVRQLTFGIWDKFYQGAFGRAQVGVQYSYTDRELFSAVGGAPRANQSMGFVSFRYYPF</sequence>
<dbReference type="Proteomes" id="UP000276254">
    <property type="component" value="Chromosome"/>
</dbReference>
<evidence type="ECO:0008006" key="4">
    <source>
        <dbReference type="Google" id="ProtNLM"/>
    </source>
</evidence>
<feature type="region of interest" description="Disordered" evidence="1">
    <location>
        <begin position="1"/>
        <end position="21"/>
    </location>
</feature>
<dbReference type="AlphaFoldDB" id="A0A494TC53"/>
<name>A0A494TC53_SPHPE</name>
<organism evidence="2 3">
    <name type="scientific">Sphingomonas paeninsulae</name>
    <dbReference type="NCBI Taxonomy" id="2319844"/>
    <lineage>
        <taxon>Bacteria</taxon>
        <taxon>Pseudomonadati</taxon>
        <taxon>Pseudomonadota</taxon>
        <taxon>Alphaproteobacteria</taxon>
        <taxon>Sphingomonadales</taxon>
        <taxon>Sphingomonadaceae</taxon>
        <taxon>Sphingomonas</taxon>
    </lineage>
</organism>
<evidence type="ECO:0000256" key="1">
    <source>
        <dbReference type="SAM" id="MobiDB-lite"/>
    </source>
</evidence>
<proteinExistence type="predicted"/>